<keyword evidence="2 6" id="KW-0812">Transmembrane</keyword>
<proteinExistence type="predicted"/>
<feature type="compositionally biased region" description="Low complexity" evidence="5">
    <location>
        <begin position="416"/>
        <end position="430"/>
    </location>
</feature>
<evidence type="ECO:0000256" key="4">
    <source>
        <dbReference type="ARBA" id="ARBA00023136"/>
    </source>
</evidence>
<organism evidence="8 9">
    <name type="scientific">Chaetomium globosum (strain ATCC 6205 / CBS 148.51 / DSM 1962 / NBRC 6347 / NRRL 1970)</name>
    <name type="common">Soil fungus</name>
    <dbReference type="NCBI Taxonomy" id="306901"/>
    <lineage>
        <taxon>Eukaryota</taxon>
        <taxon>Fungi</taxon>
        <taxon>Dikarya</taxon>
        <taxon>Ascomycota</taxon>
        <taxon>Pezizomycotina</taxon>
        <taxon>Sordariomycetes</taxon>
        <taxon>Sordariomycetidae</taxon>
        <taxon>Sordariales</taxon>
        <taxon>Chaetomiaceae</taxon>
        <taxon>Chaetomium</taxon>
    </lineage>
</organism>
<dbReference type="eggNOG" id="KOG1558">
    <property type="taxonomic scope" value="Eukaryota"/>
</dbReference>
<dbReference type="RefSeq" id="XP_001229831.1">
    <property type="nucleotide sequence ID" value="XM_001229830.1"/>
</dbReference>
<keyword evidence="9" id="KW-1185">Reference proteome</keyword>
<comment type="subcellular location">
    <subcellularLocation>
        <location evidence="1">Membrane</location>
        <topology evidence="1">Multi-pass membrane protein</topology>
    </subcellularLocation>
</comment>
<feature type="signal peptide" evidence="7">
    <location>
        <begin position="1"/>
        <end position="23"/>
    </location>
</feature>
<dbReference type="OMA" id="EHCEDDA"/>
<dbReference type="HOGENOM" id="CLU_027089_5_0_1"/>
<sequence length="555" mass="58400">MRLPGAWKRHAFPLTLLAATAKATITSAPERRQEPSITAISDCRMQQTDQYCMVGATGYRVLAPGTPTSELASSYTDCHAHVAETWCMNPNGGEVQITLYTPPPSITAVTDCHLSESQVYCSSDATEFQVSATVTASSDVPPTYTGCHSHGTDTYCLGPSGDEVQVLTGSEEAEADTGSDEPTEENCHFHAGVEHCVGGSGGARSCERTDREYNVPLRIGLLFAILVTSSIGVFAPILLAKFLSARANTVLLIIKQFGTGVIMSTALVHLFTHAELMFANECLEGVMYEATTAAILMAGLFMSFFVEYLGYRFVKSRAKKAAAAQSMQGAVMSVQSIRSLELVSVYIMEAGIIFHSLLIGLTLMVAGDSFLLTLFVVIIFHQMFEGLALGTRIAALGSGSNSSFTLGHTHTSPIPTTKATSENSATATATHPEDSATSHTEFGGAGDATTPLFHVSMAKKIYLAAAFALVTPVGMAIGIGVLDVFNGNDPQTIVAIGVLDAFSAGILLWVGVVEMWAADWVFGGGLTDAGAVVTGLGMGGLVAGMVVMSVLGKWA</sequence>
<evidence type="ECO:0000256" key="3">
    <source>
        <dbReference type="ARBA" id="ARBA00022989"/>
    </source>
</evidence>
<feature type="transmembrane region" description="Helical" evidence="6">
    <location>
        <begin position="219"/>
        <end position="240"/>
    </location>
</feature>
<dbReference type="Pfam" id="PF02535">
    <property type="entry name" value="Zip"/>
    <property type="match status" value="2"/>
</dbReference>
<keyword evidence="4 6" id="KW-0472">Membrane</keyword>
<dbReference type="GO" id="GO:0005385">
    <property type="term" value="F:zinc ion transmembrane transporter activity"/>
    <property type="evidence" value="ECO:0007669"/>
    <property type="project" value="TreeGrafter"/>
</dbReference>
<evidence type="ECO:0000256" key="7">
    <source>
        <dbReference type="SAM" id="SignalP"/>
    </source>
</evidence>
<gene>
    <name evidence="8" type="ORF">CHGG_03315</name>
</gene>
<feature type="chain" id="PRO_5004208953" evidence="7">
    <location>
        <begin position="24"/>
        <end position="555"/>
    </location>
</feature>
<dbReference type="GeneID" id="4389857"/>
<evidence type="ECO:0000256" key="1">
    <source>
        <dbReference type="ARBA" id="ARBA00004141"/>
    </source>
</evidence>
<evidence type="ECO:0000256" key="6">
    <source>
        <dbReference type="SAM" id="Phobius"/>
    </source>
</evidence>
<evidence type="ECO:0000256" key="2">
    <source>
        <dbReference type="ARBA" id="ARBA00022692"/>
    </source>
</evidence>
<dbReference type="EMBL" id="CH408030">
    <property type="protein sequence ID" value="EAQ91380.1"/>
    <property type="molecule type" value="Genomic_DNA"/>
</dbReference>
<feature type="transmembrane region" description="Helical" evidence="6">
    <location>
        <begin position="292"/>
        <end position="311"/>
    </location>
</feature>
<feature type="transmembrane region" description="Helical" evidence="6">
    <location>
        <begin position="252"/>
        <end position="272"/>
    </location>
</feature>
<feature type="region of interest" description="Disordered" evidence="5">
    <location>
        <begin position="407"/>
        <end position="441"/>
    </location>
</feature>
<feature type="transmembrane region" description="Helical" evidence="6">
    <location>
        <begin position="529"/>
        <end position="551"/>
    </location>
</feature>
<name>Q2H8Y9_CHAGB</name>
<dbReference type="InterPro" id="IPR003689">
    <property type="entry name" value="ZIP"/>
</dbReference>
<evidence type="ECO:0000313" key="8">
    <source>
        <dbReference type="EMBL" id="EAQ91380.1"/>
    </source>
</evidence>
<dbReference type="InParanoid" id="Q2H8Y9"/>
<dbReference type="PANTHER" id="PTHR11040">
    <property type="entry name" value="ZINC/IRON TRANSPORTER"/>
    <property type="match status" value="1"/>
</dbReference>
<keyword evidence="3 6" id="KW-1133">Transmembrane helix</keyword>
<dbReference type="STRING" id="306901.Q2H8Y9"/>
<dbReference type="OrthoDB" id="448280at2759"/>
<dbReference type="Proteomes" id="UP000001056">
    <property type="component" value="Unassembled WGS sequence"/>
</dbReference>
<accession>Q2H8Y9</accession>
<feature type="transmembrane region" description="Helical" evidence="6">
    <location>
        <begin position="493"/>
        <end position="517"/>
    </location>
</feature>
<keyword evidence="7" id="KW-0732">Signal</keyword>
<evidence type="ECO:0000313" key="9">
    <source>
        <dbReference type="Proteomes" id="UP000001056"/>
    </source>
</evidence>
<dbReference type="PANTHER" id="PTHR11040:SF44">
    <property type="entry name" value="PROTEIN ZNTC-RELATED"/>
    <property type="match status" value="1"/>
</dbReference>
<protein>
    <submittedName>
        <fullName evidence="8">Uncharacterized protein</fullName>
    </submittedName>
</protein>
<dbReference type="AlphaFoldDB" id="Q2H8Y9"/>
<dbReference type="VEuPathDB" id="FungiDB:CHGG_03315"/>
<evidence type="ECO:0000256" key="5">
    <source>
        <dbReference type="SAM" id="MobiDB-lite"/>
    </source>
</evidence>
<reference evidence="9" key="1">
    <citation type="journal article" date="2015" name="Genome Announc.">
        <title>Draft genome sequence of the cellulolytic fungus Chaetomium globosum.</title>
        <authorList>
            <person name="Cuomo C.A."/>
            <person name="Untereiner W.A."/>
            <person name="Ma L.-J."/>
            <person name="Grabherr M."/>
            <person name="Birren B.W."/>
        </authorList>
    </citation>
    <scope>NUCLEOTIDE SEQUENCE [LARGE SCALE GENOMIC DNA]</scope>
    <source>
        <strain evidence="9">ATCC 6205 / CBS 148.51 / DSM 1962 / NBRC 6347 / NRRL 1970</strain>
    </source>
</reference>
<feature type="transmembrane region" description="Helical" evidence="6">
    <location>
        <begin position="461"/>
        <end position="481"/>
    </location>
</feature>
<dbReference type="GO" id="GO:0005886">
    <property type="term" value="C:plasma membrane"/>
    <property type="evidence" value="ECO:0007669"/>
    <property type="project" value="TreeGrafter"/>
</dbReference>